<evidence type="ECO:0000313" key="15">
    <source>
        <dbReference type="EMBL" id="KAF6043000.1"/>
    </source>
</evidence>
<keyword evidence="5 14" id="KW-0645">Protease</keyword>
<comment type="similarity">
    <text evidence="3 14">Belongs to the peptidase S10 family.</text>
</comment>
<keyword evidence="11" id="KW-0333">Golgi apparatus</keyword>
<dbReference type="Proteomes" id="UP000590412">
    <property type="component" value="Unassembled WGS sequence"/>
</dbReference>
<keyword evidence="9 14" id="KW-0378">Hydrolase</keyword>
<reference evidence="15" key="1">
    <citation type="submission" date="2020-03" db="EMBL/GenBank/DDBJ databases">
        <title>FDA dAtabase for Regulatory Grade micrObial Sequences (FDA-ARGOS): Supporting development and validation of Infectious Disease Dx tests.</title>
        <authorList>
            <person name="Campos J."/>
            <person name="Goldberg B."/>
            <person name="Tallon L."/>
            <person name="Sadzewicz L."/>
            <person name="Vavikolanu K."/>
            <person name="Mehta A."/>
            <person name="Aluvathingal J."/>
            <person name="Nadendla S."/>
            <person name="Nandy P."/>
            <person name="Geyer C."/>
            <person name="Yan Y."/>
            <person name="Sichtig H."/>
        </authorList>
    </citation>
    <scope>NUCLEOTIDE SEQUENCE [LARGE SCALE GENOMIC DNA]</scope>
    <source>
        <strain evidence="15">FDAARGOS_652</strain>
    </source>
</reference>
<evidence type="ECO:0000256" key="1">
    <source>
        <dbReference type="ARBA" id="ARBA00001003"/>
    </source>
</evidence>
<dbReference type="Pfam" id="PF00450">
    <property type="entry name" value="Peptidase_S10"/>
    <property type="match status" value="1"/>
</dbReference>
<dbReference type="SUPFAM" id="SSF53474">
    <property type="entry name" value="alpha/beta-Hydrolases"/>
    <property type="match status" value="1"/>
</dbReference>
<evidence type="ECO:0000313" key="16">
    <source>
        <dbReference type="Proteomes" id="UP000590412"/>
    </source>
</evidence>
<dbReference type="AlphaFoldDB" id="A0A8X7NGV1"/>
<name>A0A8X7NGV1_CANPA</name>
<evidence type="ECO:0000256" key="12">
    <source>
        <dbReference type="ARBA" id="ARBA00023136"/>
    </source>
</evidence>
<evidence type="ECO:0000256" key="11">
    <source>
        <dbReference type="ARBA" id="ARBA00023034"/>
    </source>
</evidence>
<keyword evidence="4 14" id="KW-0121">Carboxypeptidase</keyword>
<dbReference type="InterPro" id="IPR018202">
    <property type="entry name" value="Ser_caboxypep_ser_AS"/>
</dbReference>
<evidence type="ECO:0000256" key="10">
    <source>
        <dbReference type="ARBA" id="ARBA00022989"/>
    </source>
</evidence>
<evidence type="ECO:0000256" key="5">
    <source>
        <dbReference type="ARBA" id="ARBA00022670"/>
    </source>
</evidence>
<comment type="subcellular location">
    <subcellularLocation>
        <location evidence="2">Golgi apparatus</location>
        <location evidence="2">trans-Golgi network membrane</location>
        <topology evidence="2">Single-pass type I membrane protein</topology>
    </subcellularLocation>
</comment>
<dbReference type="GO" id="GO:0006508">
    <property type="term" value="P:proteolysis"/>
    <property type="evidence" value="ECO:0007669"/>
    <property type="project" value="UniProtKB-KW"/>
</dbReference>
<dbReference type="GO" id="GO:0005802">
    <property type="term" value="C:trans-Golgi network"/>
    <property type="evidence" value="ECO:0007669"/>
    <property type="project" value="TreeGrafter"/>
</dbReference>
<protein>
    <recommendedName>
        <fullName evidence="14">Carboxypeptidase</fullName>
        <ecNumber evidence="14">3.4.16.-</ecNumber>
    </recommendedName>
</protein>
<dbReference type="GO" id="GO:0006915">
    <property type="term" value="P:apoptotic process"/>
    <property type="evidence" value="ECO:0007669"/>
    <property type="project" value="UniProtKB-KW"/>
</dbReference>
<evidence type="ECO:0000256" key="3">
    <source>
        <dbReference type="ARBA" id="ARBA00009431"/>
    </source>
</evidence>
<dbReference type="Gene3D" id="3.40.50.1820">
    <property type="entry name" value="alpha/beta hydrolase"/>
    <property type="match status" value="1"/>
</dbReference>
<dbReference type="PANTHER" id="PTHR11802:SF190">
    <property type="entry name" value="PHEROMONE-PROCESSING CARBOXYPEPTIDASE KEX1"/>
    <property type="match status" value="1"/>
</dbReference>
<evidence type="ECO:0000256" key="6">
    <source>
        <dbReference type="ARBA" id="ARBA00022692"/>
    </source>
</evidence>
<evidence type="ECO:0000256" key="8">
    <source>
        <dbReference type="ARBA" id="ARBA00022729"/>
    </source>
</evidence>
<evidence type="ECO:0000256" key="4">
    <source>
        <dbReference type="ARBA" id="ARBA00022645"/>
    </source>
</evidence>
<gene>
    <name evidence="15" type="ORF">FOB60_005754</name>
</gene>
<dbReference type="InterPro" id="IPR029058">
    <property type="entry name" value="AB_hydrolase_fold"/>
</dbReference>
<evidence type="ECO:0000256" key="9">
    <source>
        <dbReference type="ARBA" id="ARBA00022801"/>
    </source>
</evidence>
<keyword evidence="13" id="KW-0325">Glycoprotein</keyword>
<evidence type="ECO:0000256" key="2">
    <source>
        <dbReference type="ARBA" id="ARBA00004393"/>
    </source>
</evidence>
<comment type="catalytic activity">
    <reaction evidence="1">
        <text>Preferential release of a C-terminal arginine or lysine residue.</text>
        <dbReference type="EC" id="3.4.16.6"/>
    </reaction>
</comment>
<dbReference type="OrthoDB" id="443318at2759"/>
<keyword evidence="7" id="KW-0053">Apoptosis</keyword>
<evidence type="ECO:0000256" key="13">
    <source>
        <dbReference type="ARBA" id="ARBA00023180"/>
    </source>
</evidence>
<accession>A0A8X7NGV1</accession>
<evidence type="ECO:0000256" key="14">
    <source>
        <dbReference type="RuleBase" id="RU361156"/>
    </source>
</evidence>
<keyword evidence="6" id="KW-0812">Transmembrane</keyword>
<keyword evidence="12" id="KW-0472">Membrane</keyword>
<sequence>MLHFTLLLPILAVLTAAIPFKRGDSNDPKEYLVSPLPGWDDLPSDYAKPIQYAGQLELFAENNTDYFFWKVVDSEKISENKNRTTFWLQGGPGCSSLQAVFAENGPFKLNEQRDIIVNEASWHKISDMVYVDQPPMVGYSDGELIRNLYQVQVYFMRFLEKYFALFPDDLENDIYIAGESYGGQYIPYVADAILKRNDNLTDGEAEYKLKGLLIGNGLVSPDEQSLSYIDWFKEKSLISDSNPKWGDINDAQQACQDVVDGKAASPNENYAFSCRSILPIILEATKNDSAPTDEQCVNIYDYQLRDSYPSCGSSYPPVSDITTPYLNSTEIQHDLNVENAVNFSECSTIVQNSFTAANSPPAKELLPGIVSQIPIVLYNGDLDIICNTNGVLKYLSNLTWNGATGFDDVDNKSDWIVEDKKAGWVLQDRDITFINVFNASHLVPYNKPKMSRYLFDFVTNEYTKNNKGFVSSPKKGLKVKV</sequence>
<keyword evidence="8 14" id="KW-0732">Signal</keyword>
<dbReference type="GO" id="GO:0004185">
    <property type="term" value="F:serine-type carboxypeptidase activity"/>
    <property type="evidence" value="ECO:0007669"/>
    <property type="project" value="UniProtKB-UniRule"/>
</dbReference>
<evidence type="ECO:0000256" key="7">
    <source>
        <dbReference type="ARBA" id="ARBA00022703"/>
    </source>
</evidence>
<dbReference type="PANTHER" id="PTHR11802">
    <property type="entry name" value="SERINE PROTEASE FAMILY S10 SERINE CARBOXYPEPTIDASE"/>
    <property type="match status" value="1"/>
</dbReference>
<dbReference type="PROSITE" id="PS00560">
    <property type="entry name" value="CARBOXYPEPT_SER_HIS"/>
    <property type="match status" value="1"/>
</dbReference>
<organism evidence="15 16">
    <name type="scientific">Candida parapsilosis</name>
    <name type="common">Yeast</name>
    <dbReference type="NCBI Taxonomy" id="5480"/>
    <lineage>
        <taxon>Eukaryota</taxon>
        <taxon>Fungi</taxon>
        <taxon>Dikarya</taxon>
        <taxon>Ascomycota</taxon>
        <taxon>Saccharomycotina</taxon>
        <taxon>Pichiomycetes</taxon>
        <taxon>Debaryomycetaceae</taxon>
        <taxon>Candida/Lodderomyces clade</taxon>
        <taxon>Candida</taxon>
    </lineage>
</organism>
<feature type="chain" id="PRO_5044521777" description="Carboxypeptidase" evidence="14">
    <location>
        <begin position="18"/>
        <end position="481"/>
    </location>
</feature>
<proteinExistence type="inferred from homology"/>
<dbReference type="EMBL" id="JABWAB010000013">
    <property type="protein sequence ID" value="KAF6043000.1"/>
    <property type="molecule type" value="Genomic_DNA"/>
</dbReference>
<dbReference type="PROSITE" id="PS00131">
    <property type="entry name" value="CARBOXYPEPT_SER_SER"/>
    <property type="match status" value="1"/>
</dbReference>
<dbReference type="InterPro" id="IPR001563">
    <property type="entry name" value="Peptidase_S10"/>
</dbReference>
<dbReference type="PRINTS" id="PR00724">
    <property type="entry name" value="CRBOXYPTASEC"/>
</dbReference>
<dbReference type="EC" id="3.4.16.-" evidence="14"/>
<comment type="caution">
    <text evidence="15">The sequence shown here is derived from an EMBL/GenBank/DDBJ whole genome shotgun (WGS) entry which is preliminary data.</text>
</comment>
<feature type="signal peptide" evidence="14">
    <location>
        <begin position="1"/>
        <end position="17"/>
    </location>
</feature>
<dbReference type="InterPro" id="IPR033124">
    <property type="entry name" value="Ser_caboxypep_his_AS"/>
</dbReference>
<keyword evidence="10" id="KW-1133">Transmembrane helix</keyword>